<dbReference type="EMBL" id="JADGJD010000199">
    <property type="protein sequence ID" value="KAJ3053557.1"/>
    <property type="molecule type" value="Genomic_DNA"/>
</dbReference>
<evidence type="ECO:0000256" key="3">
    <source>
        <dbReference type="ARBA" id="ARBA00022475"/>
    </source>
</evidence>
<keyword evidence="5 8" id="KW-1133">Transmembrane helix</keyword>
<evidence type="ECO:0000313" key="9">
    <source>
        <dbReference type="EMBL" id="KAJ3053557.1"/>
    </source>
</evidence>
<feature type="transmembrane region" description="Helical" evidence="8">
    <location>
        <begin position="29"/>
        <end position="50"/>
    </location>
</feature>
<evidence type="ECO:0000256" key="7">
    <source>
        <dbReference type="ARBA" id="ARBA00023136"/>
    </source>
</evidence>
<evidence type="ECO:0000256" key="8">
    <source>
        <dbReference type="SAM" id="Phobius"/>
    </source>
</evidence>
<organism evidence="9 10">
    <name type="scientific">Rhizophlyctis rosea</name>
    <dbReference type="NCBI Taxonomy" id="64517"/>
    <lineage>
        <taxon>Eukaryota</taxon>
        <taxon>Fungi</taxon>
        <taxon>Fungi incertae sedis</taxon>
        <taxon>Chytridiomycota</taxon>
        <taxon>Chytridiomycota incertae sedis</taxon>
        <taxon>Chytridiomycetes</taxon>
        <taxon>Rhizophlyctidales</taxon>
        <taxon>Rhizophlyctidaceae</taxon>
        <taxon>Rhizophlyctis</taxon>
    </lineage>
</organism>
<dbReference type="PANTHER" id="PTHR33281:SF19">
    <property type="entry name" value="VOLTAGE-DEPENDENT ANION CHANNEL-FORMING PROTEIN YNEE"/>
    <property type="match status" value="1"/>
</dbReference>
<evidence type="ECO:0000256" key="2">
    <source>
        <dbReference type="ARBA" id="ARBA00022448"/>
    </source>
</evidence>
<sequence>MSKHRPLLHKAHNKMRYGWHDFVRIRGSIIPYVFLPTMVLTLWSIAWLLLNKSAGWTWFLVSNQLVTILGVVMSLLLVFRTNTAYDRYWEGRRTWSTLLTQVRNMARLTWLGVQSNGEHDVFEQKKGCLSLLLAFVVATKHYLRNEEGHNWDDLRHLLQHLPDFRSTIEGPHVENLPVEVSLHLTSYINRVKDDGLIEAGPFLAMTNAVNAMVDCLSSFERIRNSPIPMAYHVHLRQSLWLYLISLPFQTIQTIGWGTVPVVMLASFTMLGIDSIGRQIEDPFGYDENDLPVDDFCEETERELGRLMGMSEGLTPERWGFAREMVRVDPKQDGALVIEVGLVGGKEL</sequence>
<proteinExistence type="predicted"/>
<dbReference type="GO" id="GO:0005254">
    <property type="term" value="F:chloride channel activity"/>
    <property type="evidence" value="ECO:0007669"/>
    <property type="project" value="InterPro"/>
</dbReference>
<evidence type="ECO:0000256" key="1">
    <source>
        <dbReference type="ARBA" id="ARBA00004651"/>
    </source>
</evidence>
<evidence type="ECO:0000256" key="6">
    <source>
        <dbReference type="ARBA" id="ARBA00023065"/>
    </source>
</evidence>
<evidence type="ECO:0000256" key="5">
    <source>
        <dbReference type="ARBA" id="ARBA00022989"/>
    </source>
</evidence>
<accession>A0AAD5X627</accession>
<dbReference type="PANTHER" id="PTHR33281">
    <property type="entry name" value="UPF0187 PROTEIN YNEE"/>
    <property type="match status" value="1"/>
</dbReference>
<name>A0AAD5X627_9FUNG</name>
<protein>
    <recommendedName>
        <fullName evidence="11">Bestrophin homolog</fullName>
    </recommendedName>
</protein>
<keyword evidence="2" id="KW-0813">Transport</keyword>
<dbReference type="Proteomes" id="UP001212841">
    <property type="component" value="Unassembled WGS sequence"/>
</dbReference>
<keyword evidence="6" id="KW-0406">Ion transport</keyword>
<gene>
    <name evidence="9" type="ORF">HK097_003986</name>
</gene>
<keyword evidence="3" id="KW-1003">Cell membrane</keyword>
<dbReference type="Pfam" id="PF25539">
    <property type="entry name" value="Bestrophin_2"/>
    <property type="match status" value="1"/>
</dbReference>
<feature type="transmembrane region" description="Helical" evidence="8">
    <location>
        <begin position="56"/>
        <end position="79"/>
    </location>
</feature>
<dbReference type="InterPro" id="IPR044669">
    <property type="entry name" value="YneE/VCCN1/2-like"/>
</dbReference>
<dbReference type="GO" id="GO:0005886">
    <property type="term" value="C:plasma membrane"/>
    <property type="evidence" value="ECO:0007669"/>
    <property type="project" value="UniProtKB-SubCell"/>
</dbReference>
<evidence type="ECO:0008006" key="11">
    <source>
        <dbReference type="Google" id="ProtNLM"/>
    </source>
</evidence>
<keyword evidence="4 8" id="KW-0812">Transmembrane</keyword>
<evidence type="ECO:0000256" key="4">
    <source>
        <dbReference type="ARBA" id="ARBA00022692"/>
    </source>
</evidence>
<dbReference type="AlphaFoldDB" id="A0AAD5X627"/>
<keyword evidence="7 8" id="KW-0472">Membrane</keyword>
<reference evidence="9" key="1">
    <citation type="submission" date="2020-05" db="EMBL/GenBank/DDBJ databases">
        <title>Phylogenomic resolution of chytrid fungi.</title>
        <authorList>
            <person name="Stajich J.E."/>
            <person name="Amses K."/>
            <person name="Simmons R."/>
            <person name="Seto K."/>
            <person name="Myers J."/>
            <person name="Bonds A."/>
            <person name="Quandt C.A."/>
            <person name="Barry K."/>
            <person name="Liu P."/>
            <person name="Grigoriev I."/>
            <person name="Longcore J.E."/>
            <person name="James T.Y."/>
        </authorList>
    </citation>
    <scope>NUCLEOTIDE SEQUENCE</scope>
    <source>
        <strain evidence="9">JEL0318</strain>
    </source>
</reference>
<comment type="subcellular location">
    <subcellularLocation>
        <location evidence="1">Cell membrane</location>
        <topology evidence="1">Multi-pass membrane protein</topology>
    </subcellularLocation>
</comment>
<keyword evidence="10" id="KW-1185">Reference proteome</keyword>
<evidence type="ECO:0000313" key="10">
    <source>
        <dbReference type="Proteomes" id="UP001212841"/>
    </source>
</evidence>
<comment type="caution">
    <text evidence="9">The sequence shown here is derived from an EMBL/GenBank/DDBJ whole genome shotgun (WGS) entry which is preliminary data.</text>
</comment>